<protein>
    <submittedName>
        <fullName evidence="1">Similar to spore coat protein</fullName>
    </submittedName>
</protein>
<dbReference type="Proteomes" id="UP000198897">
    <property type="component" value="Unassembled WGS sequence"/>
</dbReference>
<reference evidence="2" key="1">
    <citation type="submission" date="2016-10" db="EMBL/GenBank/DDBJ databases">
        <authorList>
            <person name="Varghese N."/>
            <person name="Submissions S."/>
        </authorList>
    </citation>
    <scope>NUCLEOTIDE SEQUENCE [LARGE SCALE GENOMIC DNA]</scope>
    <source>
        <strain evidence="2">FP5</strain>
    </source>
</reference>
<dbReference type="EMBL" id="FOOG01000034">
    <property type="protein sequence ID" value="SFG32033.1"/>
    <property type="molecule type" value="Genomic_DNA"/>
</dbReference>
<dbReference type="Gene3D" id="1.20.1260.10">
    <property type="match status" value="1"/>
</dbReference>
<evidence type="ECO:0000313" key="1">
    <source>
        <dbReference type="EMBL" id="SFG32033.1"/>
    </source>
</evidence>
<keyword evidence="1" id="KW-0946">Virion</keyword>
<proteinExistence type="predicted"/>
<dbReference type="OrthoDB" id="2356617at2"/>
<sequence length="67" mass="7440">MAKKKNYAQHEVLEVHEMLTVKSASAAKSSLMQGLATDKELKELLEEDAKVSQEAIQELKGILQEAK</sequence>
<keyword evidence="1" id="KW-0167">Capsid protein</keyword>
<evidence type="ECO:0000313" key="2">
    <source>
        <dbReference type="Proteomes" id="UP000198897"/>
    </source>
</evidence>
<gene>
    <name evidence="1" type="ORF">SAMN05216353_13431</name>
</gene>
<keyword evidence="2" id="KW-1185">Reference proteome</keyword>
<dbReference type="InterPro" id="IPR012347">
    <property type="entry name" value="Ferritin-like"/>
</dbReference>
<dbReference type="AlphaFoldDB" id="A0A1I2QWG2"/>
<name>A0A1I2QWG2_9BACI</name>
<dbReference type="RefSeq" id="WP_089753347.1">
    <property type="nucleotide sequence ID" value="NZ_FOOG01000034.1"/>
</dbReference>
<organism evidence="1 2">
    <name type="scientific">Halobacillus alkaliphilus</name>
    <dbReference type="NCBI Taxonomy" id="396056"/>
    <lineage>
        <taxon>Bacteria</taxon>
        <taxon>Bacillati</taxon>
        <taxon>Bacillota</taxon>
        <taxon>Bacilli</taxon>
        <taxon>Bacillales</taxon>
        <taxon>Bacillaceae</taxon>
        <taxon>Halobacillus</taxon>
    </lineage>
</organism>
<accession>A0A1I2QWG2</accession>